<sequence>MRRYWLHVARGVSSSYFLPNQALRAVAVTTLVVYRVRLSSRVVKDTLRTVSISVLGETRRDPVEGAHCLRHSLCELVRCANDQRVMPYVCGFAWRILSLCDWWWSGTIAHLIREASGAHSEIIKGVDLSLGSRIATWVRYARGLKSDACCPEHANLVSVVGWGSPSFTSHHECKIRHNSTIILKSGRVKSSIQHVRMRVYLA</sequence>
<gene>
    <name evidence="1" type="ORF">LR48_Vigan07g100700</name>
</gene>
<accession>A0A0L9UX10</accession>
<organism evidence="1 2">
    <name type="scientific">Phaseolus angularis</name>
    <name type="common">Azuki bean</name>
    <name type="synonym">Vigna angularis</name>
    <dbReference type="NCBI Taxonomy" id="3914"/>
    <lineage>
        <taxon>Eukaryota</taxon>
        <taxon>Viridiplantae</taxon>
        <taxon>Streptophyta</taxon>
        <taxon>Embryophyta</taxon>
        <taxon>Tracheophyta</taxon>
        <taxon>Spermatophyta</taxon>
        <taxon>Magnoliopsida</taxon>
        <taxon>eudicotyledons</taxon>
        <taxon>Gunneridae</taxon>
        <taxon>Pentapetalae</taxon>
        <taxon>rosids</taxon>
        <taxon>fabids</taxon>
        <taxon>Fabales</taxon>
        <taxon>Fabaceae</taxon>
        <taxon>Papilionoideae</taxon>
        <taxon>50 kb inversion clade</taxon>
        <taxon>NPAAA clade</taxon>
        <taxon>indigoferoid/millettioid clade</taxon>
        <taxon>Phaseoleae</taxon>
        <taxon>Vigna</taxon>
    </lineage>
</organism>
<name>A0A0L9UX10_PHAAN</name>
<protein>
    <submittedName>
        <fullName evidence="1">Uncharacterized protein</fullName>
    </submittedName>
</protein>
<dbReference type="EMBL" id="CM003377">
    <property type="protein sequence ID" value="KOM47303.1"/>
    <property type="molecule type" value="Genomic_DNA"/>
</dbReference>
<dbReference type="AlphaFoldDB" id="A0A0L9UX10"/>
<proteinExistence type="predicted"/>
<evidence type="ECO:0000313" key="2">
    <source>
        <dbReference type="Proteomes" id="UP000053144"/>
    </source>
</evidence>
<reference evidence="2" key="1">
    <citation type="journal article" date="2015" name="Proc. Natl. Acad. Sci. U.S.A.">
        <title>Genome sequencing of adzuki bean (Vigna angularis) provides insight into high starch and low fat accumulation and domestication.</title>
        <authorList>
            <person name="Yang K."/>
            <person name="Tian Z."/>
            <person name="Chen C."/>
            <person name="Luo L."/>
            <person name="Zhao B."/>
            <person name="Wang Z."/>
            <person name="Yu L."/>
            <person name="Li Y."/>
            <person name="Sun Y."/>
            <person name="Li W."/>
            <person name="Chen Y."/>
            <person name="Li Y."/>
            <person name="Zhang Y."/>
            <person name="Ai D."/>
            <person name="Zhao J."/>
            <person name="Shang C."/>
            <person name="Ma Y."/>
            <person name="Wu B."/>
            <person name="Wang M."/>
            <person name="Gao L."/>
            <person name="Sun D."/>
            <person name="Zhang P."/>
            <person name="Guo F."/>
            <person name="Wang W."/>
            <person name="Li Y."/>
            <person name="Wang J."/>
            <person name="Varshney R.K."/>
            <person name="Wang J."/>
            <person name="Ling H.Q."/>
            <person name="Wan P."/>
        </authorList>
    </citation>
    <scope>NUCLEOTIDE SEQUENCE</scope>
    <source>
        <strain evidence="2">cv. Jingnong 6</strain>
    </source>
</reference>
<dbReference type="Proteomes" id="UP000053144">
    <property type="component" value="Chromosome 7"/>
</dbReference>
<dbReference type="Gramene" id="KOM47303">
    <property type="protein sequence ID" value="KOM47303"/>
    <property type="gene ID" value="LR48_Vigan07g100700"/>
</dbReference>
<evidence type="ECO:0000313" key="1">
    <source>
        <dbReference type="EMBL" id="KOM47303.1"/>
    </source>
</evidence>